<feature type="transmembrane region" description="Helical" evidence="1">
    <location>
        <begin position="177"/>
        <end position="198"/>
    </location>
</feature>
<organism evidence="2 3">
    <name type="scientific">Nocardia rhizosphaerihabitans</name>
    <dbReference type="NCBI Taxonomy" id="1691570"/>
    <lineage>
        <taxon>Bacteria</taxon>
        <taxon>Bacillati</taxon>
        <taxon>Actinomycetota</taxon>
        <taxon>Actinomycetes</taxon>
        <taxon>Mycobacteriales</taxon>
        <taxon>Nocardiaceae</taxon>
        <taxon>Nocardia</taxon>
    </lineage>
</organism>
<reference evidence="3" key="1">
    <citation type="journal article" date="2019" name="Int. J. Syst. Evol. Microbiol.">
        <title>The Global Catalogue of Microorganisms (GCM) 10K type strain sequencing project: providing services to taxonomists for standard genome sequencing and annotation.</title>
        <authorList>
            <consortium name="The Broad Institute Genomics Platform"/>
            <consortium name="The Broad Institute Genome Sequencing Center for Infectious Disease"/>
            <person name="Wu L."/>
            <person name="Ma J."/>
        </authorList>
    </citation>
    <scope>NUCLEOTIDE SEQUENCE [LARGE SCALE GENOMIC DNA]</scope>
    <source>
        <strain evidence="3">CGMCC 4.7329</strain>
    </source>
</reference>
<evidence type="ECO:0000313" key="2">
    <source>
        <dbReference type="EMBL" id="GGN86585.1"/>
    </source>
</evidence>
<feature type="transmembrane region" description="Helical" evidence="1">
    <location>
        <begin position="134"/>
        <end position="156"/>
    </location>
</feature>
<comment type="caution">
    <text evidence="2">The sequence shown here is derived from an EMBL/GenBank/DDBJ whole genome shotgun (WGS) entry which is preliminary data.</text>
</comment>
<protein>
    <recommendedName>
        <fullName evidence="4">DUF5671 domain-containing protein</fullName>
    </recommendedName>
</protein>
<feature type="transmembrane region" description="Helical" evidence="1">
    <location>
        <begin position="70"/>
        <end position="88"/>
    </location>
</feature>
<dbReference type="EMBL" id="BMNE01000004">
    <property type="protein sequence ID" value="GGN86585.1"/>
    <property type="molecule type" value="Genomic_DNA"/>
</dbReference>
<feature type="transmembrane region" description="Helical" evidence="1">
    <location>
        <begin position="109"/>
        <end position="128"/>
    </location>
</feature>
<dbReference type="RefSeq" id="WP_189030779.1">
    <property type="nucleotide sequence ID" value="NZ_BMNE01000004.1"/>
</dbReference>
<gene>
    <name evidence="2" type="ORF">GCM10011610_42050</name>
</gene>
<keyword evidence="3" id="KW-1185">Reference proteome</keyword>
<proteinExistence type="predicted"/>
<keyword evidence="1" id="KW-0472">Membrane</keyword>
<dbReference type="Proteomes" id="UP000658127">
    <property type="component" value="Unassembled WGS sequence"/>
</dbReference>
<feature type="transmembrane region" description="Helical" evidence="1">
    <location>
        <begin position="16"/>
        <end position="38"/>
    </location>
</feature>
<evidence type="ECO:0000313" key="3">
    <source>
        <dbReference type="Proteomes" id="UP000658127"/>
    </source>
</evidence>
<evidence type="ECO:0008006" key="4">
    <source>
        <dbReference type="Google" id="ProtNLM"/>
    </source>
</evidence>
<evidence type="ECO:0000256" key="1">
    <source>
        <dbReference type="SAM" id="Phobius"/>
    </source>
</evidence>
<name>A0ABQ2KPZ6_9NOCA</name>
<keyword evidence="1" id="KW-1133">Transmembrane helix</keyword>
<keyword evidence="1" id="KW-0812">Transmembrane</keyword>
<sequence length="319" mass="34531">MSTPSSPTPTVAVDKWIGVVAGVVAPTTVITGLCYYFGFVSARAYFAYFGVDTESFQYSTTDYVLRSVSVLYPALVIALVVSCAMFTLRAYERRSLRKVGRSPLALRGGWAAMVAGAILTALAVLGVIAPRFSVLLSTTLIPVALAVGALLIVAGSEALAALRSGDTPRSATPAQRSVWMFAGAAIVLAAFWLTNIFATEYGRQQAQNAAADLWDKETVVTLDTTEPLFAPSNLVLETPLGTQPGQRFAYRYECLRTLVVRPDRWVLVPARWTVENGYSLIIPIDDSSRISLTKLNALSENKKATDWKAPWQCPEIAPL</sequence>
<accession>A0ABQ2KPZ6</accession>